<evidence type="ECO:0000313" key="3">
    <source>
        <dbReference type="EMBL" id="KAL3638479.1"/>
    </source>
</evidence>
<keyword evidence="1" id="KW-0479">Metal-binding</keyword>
<dbReference type="SUPFAM" id="SSF57850">
    <property type="entry name" value="RING/U-box"/>
    <property type="match status" value="1"/>
</dbReference>
<proteinExistence type="predicted"/>
<protein>
    <recommendedName>
        <fullName evidence="2">RING-type domain-containing protein</fullName>
    </recommendedName>
</protein>
<dbReference type="SMART" id="SM00184">
    <property type="entry name" value="RING"/>
    <property type="match status" value="1"/>
</dbReference>
<accession>A0ABD3DB72</accession>
<feature type="domain" description="RING-type" evidence="2">
    <location>
        <begin position="187"/>
        <end position="229"/>
    </location>
</feature>
<sequence length="257" mass="29183">MSSSEESSDAEEAPFLTDELRSQFVLDAGKETIEIQNRLHIAAECILRLEFDRRDPNPGSVLLKKMENSAEILEYLTNGEKMRKQFMAAKFLIPQMREQFMAAKLMALRMIQMEDAIIKASPDGINQLSDEALMSIIQKEFQNIKDRSGREPEYQEGVVLTRQMISAALKSENYTPEPSASGDCDCCQICLKQFKEGNLLCGSKDCKHRFHSKCLMNWLTSHRLCPTCRVLVLPPIAEFPGWITDVAAVRLFLDRAI</sequence>
<organism evidence="3 4">
    <name type="scientific">Castilleja foliolosa</name>
    <dbReference type="NCBI Taxonomy" id="1961234"/>
    <lineage>
        <taxon>Eukaryota</taxon>
        <taxon>Viridiplantae</taxon>
        <taxon>Streptophyta</taxon>
        <taxon>Embryophyta</taxon>
        <taxon>Tracheophyta</taxon>
        <taxon>Spermatophyta</taxon>
        <taxon>Magnoliopsida</taxon>
        <taxon>eudicotyledons</taxon>
        <taxon>Gunneridae</taxon>
        <taxon>Pentapetalae</taxon>
        <taxon>asterids</taxon>
        <taxon>lamiids</taxon>
        <taxon>Lamiales</taxon>
        <taxon>Orobanchaceae</taxon>
        <taxon>Pedicularideae</taxon>
        <taxon>Castillejinae</taxon>
        <taxon>Castilleja</taxon>
    </lineage>
</organism>
<dbReference type="PANTHER" id="PTHR45676">
    <property type="entry name" value="RING-H2 FINGER PROTEIN ATL51-RELATED"/>
    <property type="match status" value="1"/>
</dbReference>
<reference evidence="4" key="1">
    <citation type="journal article" date="2024" name="IScience">
        <title>Strigolactones Initiate the Formation of Haustorium-like Structures in Castilleja.</title>
        <authorList>
            <person name="Buerger M."/>
            <person name="Peterson D."/>
            <person name="Chory J."/>
        </authorList>
    </citation>
    <scope>NUCLEOTIDE SEQUENCE [LARGE SCALE GENOMIC DNA]</scope>
</reference>
<dbReference type="InterPro" id="IPR013083">
    <property type="entry name" value="Znf_RING/FYVE/PHD"/>
</dbReference>
<dbReference type="GO" id="GO:0008270">
    <property type="term" value="F:zinc ion binding"/>
    <property type="evidence" value="ECO:0007669"/>
    <property type="project" value="UniProtKB-KW"/>
</dbReference>
<keyword evidence="1" id="KW-0862">Zinc</keyword>
<dbReference type="Gene3D" id="3.30.40.10">
    <property type="entry name" value="Zinc/RING finger domain, C3HC4 (zinc finger)"/>
    <property type="match status" value="1"/>
</dbReference>
<dbReference type="PROSITE" id="PS50089">
    <property type="entry name" value="ZF_RING_2"/>
    <property type="match status" value="1"/>
</dbReference>
<dbReference type="AlphaFoldDB" id="A0ABD3DB72"/>
<dbReference type="Proteomes" id="UP001632038">
    <property type="component" value="Unassembled WGS sequence"/>
</dbReference>
<dbReference type="InterPro" id="IPR001841">
    <property type="entry name" value="Znf_RING"/>
</dbReference>
<dbReference type="PANTHER" id="PTHR45676:SF41">
    <property type="entry name" value="RING-H2 FINGER PROTEIN ATL66"/>
    <property type="match status" value="1"/>
</dbReference>
<comment type="caution">
    <text evidence="3">The sequence shown here is derived from an EMBL/GenBank/DDBJ whole genome shotgun (WGS) entry which is preliminary data.</text>
</comment>
<evidence type="ECO:0000313" key="4">
    <source>
        <dbReference type="Proteomes" id="UP001632038"/>
    </source>
</evidence>
<gene>
    <name evidence="3" type="ORF">CASFOL_017850</name>
</gene>
<keyword evidence="1" id="KW-0863">Zinc-finger</keyword>
<evidence type="ECO:0000259" key="2">
    <source>
        <dbReference type="PROSITE" id="PS50089"/>
    </source>
</evidence>
<name>A0ABD3DB72_9LAMI</name>
<dbReference type="Pfam" id="PF13639">
    <property type="entry name" value="zf-RING_2"/>
    <property type="match status" value="1"/>
</dbReference>
<dbReference type="EMBL" id="JAVIJP010000019">
    <property type="protein sequence ID" value="KAL3638479.1"/>
    <property type="molecule type" value="Genomic_DNA"/>
</dbReference>
<evidence type="ECO:0000256" key="1">
    <source>
        <dbReference type="PROSITE-ProRule" id="PRU00175"/>
    </source>
</evidence>
<keyword evidence="4" id="KW-1185">Reference proteome</keyword>